<reference evidence="2 3" key="1">
    <citation type="submission" date="2020-02" db="EMBL/GenBank/DDBJ databases">
        <title>Draft genome sequence of Haematococcus lacustris strain NIES-144.</title>
        <authorList>
            <person name="Morimoto D."/>
            <person name="Nakagawa S."/>
            <person name="Yoshida T."/>
            <person name="Sawayama S."/>
        </authorList>
    </citation>
    <scope>NUCLEOTIDE SEQUENCE [LARGE SCALE GENOMIC DNA]</scope>
    <source>
        <strain evidence="2 3">NIES-144</strain>
    </source>
</reference>
<gene>
    <name evidence="2" type="ORF">HaLaN_25219</name>
</gene>
<name>A0A699ZY83_HAELA</name>
<organism evidence="2 3">
    <name type="scientific">Haematococcus lacustris</name>
    <name type="common">Green alga</name>
    <name type="synonym">Haematococcus pluvialis</name>
    <dbReference type="NCBI Taxonomy" id="44745"/>
    <lineage>
        <taxon>Eukaryota</taxon>
        <taxon>Viridiplantae</taxon>
        <taxon>Chlorophyta</taxon>
        <taxon>core chlorophytes</taxon>
        <taxon>Chlorophyceae</taxon>
        <taxon>CS clade</taxon>
        <taxon>Chlamydomonadales</taxon>
        <taxon>Haematococcaceae</taxon>
        <taxon>Haematococcus</taxon>
    </lineage>
</organism>
<sequence length="323" mass="34514">MDTPPTAAQATPVGSAKVLDMTNVSTNGSGPDGQDALQKEMLAIDQERRELIKSGAVKGYTYVDQQEAQLNTGHRIPVVGLGTWKAAKGEVHAAVVTALKAGYRHIDCAAVYGNEHEVGAAFHEVFQEGHLGREEVFVTSKLWNTEHAPSRVEAACRKTLSDLQLSQLDLYLIHWPSSLGLVRSIGVSNFSSKKMEALIAEARIKPAVLQVEAHTYFRHHGPWCRHALPHEGPSCGAGGGSSGPQPCSGDAAVGGAAGHLCAAQEREPWPHCRQPGPVQLEPERRRHAGAGGNTNPDTHGGGYLFDACLWAIQDAARPLGRVT</sequence>
<protein>
    <submittedName>
        <fullName evidence="2">Low CO2-induced aldose reductase</fullName>
    </submittedName>
</protein>
<accession>A0A699ZY83</accession>
<keyword evidence="3" id="KW-1185">Reference proteome</keyword>
<dbReference type="PROSITE" id="PS00798">
    <property type="entry name" value="ALDOKETO_REDUCTASE_1"/>
    <property type="match status" value="1"/>
</dbReference>
<evidence type="ECO:0000259" key="1">
    <source>
        <dbReference type="Pfam" id="PF00248"/>
    </source>
</evidence>
<dbReference type="InterPro" id="IPR036812">
    <property type="entry name" value="NAD(P)_OxRdtase_dom_sf"/>
</dbReference>
<dbReference type="EMBL" id="BLLF01003305">
    <property type="protein sequence ID" value="GFH26975.1"/>
    <property type="molecule type" value="Genomic_DNA"/>
</dbReference>
<comment type="caution">
    <text evidence="2">The sequence shown here is derived from an EMBL/GenBank/DDBJ whole genome shotgun (WGS) entry which is preliminary data.</text>
</comment>
<dbReference type="GO" id="GO:0016491">
    <property type="term" value="F:oxidoreductase activity"/>
    <property type="evidence" value="ECO:0007669"/>
    <property type="project" value="InterPro"/>
</dbReference>
<dbReference type="Gene3D" id="3.20.20.100">
    <property type="entry name" value="NADP-dependent oxidoreductase domain"/>
    <property type="match status" value="2"/>
</dbReference>
<dbReference type="Proteomes" id="UP000485058">
    <property type="component" value="Unassembled WGS sequence"/>
</dbReference>
<dbReference type="InterPro" id="IPR020471">
    <property type="entry name" value="AKR"/>
</dbReference>
<evidence type="ECO:0000313" key="2">
    <source>
        <dbReference type="EMBL" id="GFH26975.1"/>
    </source>
</evidence>
<proteinExistence type="predicted"/>
<dbReference type="InterPro" id="IPR023210">
    <property type="entry name" value="NADP_OxRdtase_dom"/>
</dbReference>
<dbReference type="SUPFAM" id="SSF51430">
    <property type="entry name" value="NAD(P)-linked oxidoreductase"/>
    <property type="match status" value="1"/>
</dbReference>
<dbReference type="AlphaFoldDB" id="A0A699ZY83"/>
<dbReference type="PANTHER" id="PTHR11732">
    <property type="entry name" value="ALDO/KETO REDUCTASE"/>
    <property type="match status" value="1"/>
</dbReference>
<dbReference type="PRINTS" id="PR00069">
    <property type="entry name" value="ALDKETRDTASE"/>
</dbReference>
<evidence type="ECO:0000313" key="3">
    <source>
        <dbReference type="Proteomes" id="UP000485058"/>
    </source>
</evidence>
<dbReference type="PROSITE" id="PS00062">
    <property type="entry name" value="ALDOKETO_REDUCTASE_2"/>
    <property type="match status" value="1"/>
</dbReference>
<dbReference type="InterPro" id="IPR018170">
    <property type="entry name" value="Aldo/ket_reductase_CS"/>
</dbReference>
<dbReference type="Pfam" id="PF00248">
    <property type="entry name" value="Aldo_ket_red"/>
    <property type="match status" value="1"/>
</dbReference>
<feature type="domain" description="NADP-dependent oxidoreductase" evidence="1">
    <location>
        <begin position="79"/>
        <end position="218"/>
    </location>
</feature>